<keyword evidence="3" id="KW-1185">Reference proteome</keyword>
<evidence type="ECO:0000313" key="1">
    <source>
        <dbReference type="EMBL" id="CAA2621799.1"/>
    </source>
</evidence>
<proteinExistence type="predicted"/>
<name>A0A7I8IV31_SPIIN</name>
<dbReference type="EMBL" id="LR743593">
    <property type="protein sequence ID" value="CAA2621799.1"/>
    <property type="molecule type" value="Genomic_DNA"/>
</dbReference>
<accession>A0A7I8IV31</accession>
<sequence>MCVTPLSCPSSQLVVEQGASYTHVRVGVDHLFIFS</sequence>
<evidence type="ECO:0000313" key="2">
    <source>
        <dbReference type="EMBL" id="CAA7397845.1"/>
    </source>
</evidence>
<gene>
    <name evidence="1" type="ORF">SI7747_06007877</name>
    <name evidence="2" type="ORF">SI8410_06008510</name>
</gene>
<dbReference type="AlphaFoldDB" id="A0A7I8IV31"/>
<dbReference type="Proteomes" id="UP000663760">
    <property type="component" value="Chromosome 6"/>
</dbReference>
<organism evidence="1">
    <name type="scientific">Spirodela intermedia</name>
    <name type="common">Intermediate duckweed</name>
    <dbReference type="NCBI Taxonomy" id="51605"/>
    <lineage>
        <taxon>Eukaryota</taxon>
        <taxon>Viridiplantae</taxon>
        <taxon>Streptophyta</taxon>
        <taxon>Embryophyta</taxon>
        <taxon>Tracheophyta</taxon>
        <taxon>Spermatophyta</taxon>
        <taxon>Magnoliopsida</taxon>
        <taxon>Liliopsida</taxon>
        <taxon>Araceae</taxon>
        <taxon>Lemnoideae</taxon>
        <taxon>Spirodela</taxon>
    </lineage>
</organism>
<dbReference type="EMBL" id="LR746269">
    <property type="protein sequence ID" value="CAA7397845.1"/>
    <property type="molecule type" value="Genomic_DNA"/>
</dbReference>
<reference evidence="1" key="1">
    <citation type="submission" date="2019-12" db="EMBL/GenBank/DDBJ databases">
        <authorList>
            <person name="Scholz U."/>
            <person name="Mascher M."/>
            <person name="Fiebig A."/>
        </authorList>
    </citation>
    <scope>NUCLEOTIDE SEQUENCE</scope>
</reference>
<protein>
    <submittedName>
        <fullName evidence="1">Uncharacterized protein</fullName>
    </submittedName>
</protein>
<evidence type="ECO:0000313" key="3">
    <source>
        <dbReference type="Proteomes" id="UP000663760"/>
    </source>
</evidence>